<evidence type="ECO:0000313" key="3">
    <source>
        <dbReference type="Proteomes" id="UP000242942"/>
    </source>
</evidence>
<dbReference type="InterPro" id="IPR044885">
    <property type="entry name" value="PRESA_N_sf"/>
</dbReference>
<dbReference type="AlphaFoldDB" id="A0A1D3JEG8"/>
<evidence type="ECO:0000259" key="1">
    <source>
        <dbReference type="Pfam" id="PF09687"/>
    </source>
</evidence>
<dbReference type="PANTHER" id="PTHR36193:SF23">
    <property type="entry name" value="PHISTB DOMAIN-CONTAINING RESA-LIKE PROTEIN 1"/>
    <property type="match status" value="1"/>
</dbReference>
<gene>
    <name evidence="2" type="primary">PocGH01_00173400</name>
    <name evidence="2" type="ORF">POCGH01_00173400</name>
</gene>
<feature type="domain" description="Plasmodium RESA N-terminal" evidence="1">
    <location>
        <begin position="155"/>
        <end position="280"/>
    </location>
</feature>
<accession>A0A1D3JEG8</accession>
<name>A0A1D3JEG8_PLAOA</name>
<dbReference type="InterPro" id="IPR019111">
    <property type="entry name" value="PRESA_N"/>
</dbReference>
<dbReference type="Proteomes" id="UP000242942">
    <property type="component" value="Unassembled WGS sequence"/>
</dbReference>
<keyword evidence="3" id="KW-1185">Reference proteome</keyword>
<dbReference type="Pfam" id="PF09687">
    <property type="entry name" value="PRESAN"/>
    <property type="match status" value="1"/>
</dbReference>
<dbReference type="Gene3D" id="6.10.280.180">
    <property type="entry name" value="Plasmodium RESA, N-terminal helical domain"/>
    <property type="match status" value="1"/>
</dbReference>
<dbReference type="PANTHER" id="PTHR36193">
    <property type="entry name" value="PHISTB DOMAIN-CONTAINING RESA-LIKE PROTEIN 1"/>
    <property type="match status" value="1"/>
</dbReference>
<organism evidence="2 3">
    <name type="scientific">Plasmodium ovale</name>
    <name type="common">malaria parasite P. ovale</name>
    <dbReference type="NCBI Taxonomy" id="36330"/>
    <lineage>
        <taxon>Eukaryota</taxon>
        <taxon>Sar</taxon>
        <taxon>Alveolata</taxon>
        <taxon>Apicomplexa</taxon>
        <taxon>Aconoidasida</taxon>
        <taxon>Haemosporida</taxon>
        <taxon>Plasmodiidae</taxon>
        <taxon>Plasmodium</taxon>
        <taxon>Plasmodium (Plasmodium)</taxon>
    </lineage>
</organism>
<dbReference type="OrthoDB" id="394311at2759"/>
<proteinExistence type="predicted"/>
<protein>
    <recommendedName>
        <fullName evidence="1">Plasmodium RESA N-terminal domain-containing protein</fullName>
    </recommendedName>
</protein>
<evidence type="ECO:0000313" key="2">
    <source>
        <dbReference type="EMBL" id="SBT84115.1"/>
    </source>
</evidence>
<dbReference type="VEuPathDB" id="PlasmoDB:PocGH01_00173400"/>
<sequence>MGNNKKHDKMSNKRNFISSLFSMSRYALPVVSIAYISFLDGHTYEHVAATKSCQNYRCTRILHDQEKMVNETILQSIFGGNNLDISEIKQNGNVFGSLNESCSISDKSEVTSDSSSEGKKTGEDEKFTIRYNKSGECFKNRIKKVGKGFIRLKRQLSENDVDSLISTLKENLSEKDVRDSWWEIRDVDRCNYVLAINDLENIYDKLKHQYNEKGDKFTEELWKRCINDILQELVNAESNFNKEFYMMIKKSPLERNVYVDLIKNCSNTLMELKIEQLNKWEKELTNELKKKFETKKKNKK</sequence>
<reference evidence="2 3" key="1">
    <citation type="submission" date="2016-06" db="EMBL/GenBank/DDBJ databases">
        <authorList>
            <consortium name="Pathogen Informatics"/>
        </authorList>
    </citation>
    <scope>NUCLEOTIDE SEQUENCE [LARGE SCALE GENOMIC DNA]</scope>
    <source>
        <strain evidence="2">PocGH01</strain>
    </source>
</reference>
<dbReference type="EMBL" id="FLRI01000323">
    <property type="protein sequence ID" value="SBT84115.1"/>
    <property type="molecule type" value="Genomic_DNA"/>
</dbReference>